<dbReference type="GO" id="GO:0031297">
    <property type="term" value="P:replication fork processing"/>
    <property type="evidence" value="ECO:0007669"/>
    <property type="project" value="TreeGrafter"/>
</dbReference>
<dbReference type="GO" id="GO:0009411">
    <property type="term" value="P:response to UV"/>
    <property type="evidence" value="ECO:0007669"/>
    <property type="project" value="TreeGrafter"/>
</dbReference>
<evidence type="ECO:0000256" key="2">
    <source>
        <dbReference type="ARBA" id="ARBA00012417"/>
    </source>
</evidence>
<dbReference type="GO" id="GO:0003887">
    <property type="term" value="F:DNA-directed DNA polymerase activity"/>
    <property type="evidence" value="ECO:0007669"/>
    <property type="project" value="UniProtKB-KW"/>
</dbReference>
<protein>
    <recommendedName>
        <fullName evidence="4">DNA-directed primase/polymerase protein</fullName>
        <ecNumber evidence="6">2.7.7.102</ecNumber>
        <ecNumber evidence="2">2.7.7.7</ecNumber>
    </recommendedName>
</protein>
<evidence type="ECO:0000259" key="8">
    <source>
        <dbReference type="Pfam" id="PF10551"/>
    </source>
</evidence>
<evidence type="ECO:0000256" key="4">
    <source>
        <dbReference type="ARBA" id="ARBA00026139"/>
    </source>
</evidence>
<proteinExistence type="inferred from homology"/>
<keyword evidence="3" id="KW-0239">DNA-directed DNA polymerase</keyword>
<organism evidence="9 11">
    <name type="scientific">Adineta steineri</name>
    <dbReference type="NCBI Taxonomy" id="433720"/>
    <lineage>
        <taxon>Eukaryota</taxon>
        <taxon>Metazoa</taxon>
        <taxon>Spiralia</taxon>
        <taxon>Gnathifera</taxon>
        <taxon>Rotifera</taxon>
        <taxon>Eurotatoria</taxon>
        <taxon>Bdelloidea</taxon>
        <taxon>Adinetida</taxon>
        <taxon>Adinetidae</taxon>
        <taxon>Adineta</taxon>
    </lineage>
</organism>
<dbReference type="InterPro" id="IPR018289">
    <property type="entry name" value="MULE_transposase_dom"/>
</dbReference>
<evidence type="ECO:0000313" key="11">
    <source>
        <dbReference type="Proteomes" id="UP000663891"/>
    </source>
</evidence>
<dbReference type="GO" id="GO:0005634">
    <property type="term" value="C:nucleus"/>
    <property type="evidence" value="ECO:0007669"/>
    <property type="project" value="TreeGrafter"/>
</dbReference>
<dbReference type="Gene3D" id="2.20.25.240">
    <property type="match status" value="1"/>
</dbReference>
<dbReference type="InterPro" id="IPR044917">
    <property type="entry name" value="PRIMPOL"/>
</dbReference>
<evidence type="ECO:0000256" key="5">
    <source>
        <dbReference type="ARBA" id="ARBA00044677"/>
    </source>
</evidence>
<dbReference type="GO" id="GO:0005759">
    <property type="term" value="C:mitochondrial matrix"/>
    <property type="evidence" value="ECO:0007669"/>
    <property type="project" value="TreeGrafter"/>
</dbReference>
<comment type="caution">
    <text evidence="9">The sequence shown here is derived from an EMBL/GenBank/DDBJ whole genome shotgun (WGS) entry which is preliminary data.</text>
</comment>
<dbReference type="GO" id="GO:0006264">
    <property type="term" value="P:mitochondrial DNA replication"/>
    <property type="evidence" value="ECO:0007669"/>
    <property type="project" value="TreeGrafter"/>
</dbReference>
<evidence type="ECO:0000256" key="3">
    <source>
        <dbReference type="ARBA" id="ARBA00022932"/>
    </source>
</evidence>
<accession>A0A815M6G2</accession>
<dbReference type="PANTHER" id="PTHR31399:SF0">
    <property type="entry name" value="DNA-DIRECTED PRIMASE_POLYMERASE PROTEIN"/>
    <property type="match status" value="1"/>
</dbReference>
<evidence type="ECO:0000256" key="7">
    <source>
        <dbReference type="ARBA" id="ARBA00047303"/>
    </source>
</evidence>
<dbReference type="EMBL" id="CAJNON010000990">
    <property type="protein sequence ID" value="CAF1413712.1"/>
    <property type="molecule type" value="Genomic_DNA"/>
</dbReference>
<dbReference type="EC" id="2.7.7.7" evidence="2"/>
<dbReference type="EC" id="2.7.7.102" evidence="6"/>
<dbReference type="GO" id="GO:0003682">
    <property type="term" value="F:chromatin binding"/>
    <property type="evidence" value="ECO:0007669"/>
    <property type="project" value="TreeGrafter"/>
</dbReference>
<dbReference type="EMBL" id="CAJOAY010000992">
    <property type="protein sequence ID" value="CAF3773748.1"/>
    <property type="molecule type" value="Genomic_DNA"/>
</dbReference>
<dbReference type="AlphaFoldDB" id="A0A815M6G2"/>
<evidence type="ECO:0000256" key="6">
    <source>
        <dbReference type="ARBA" id="ARBA00044768"/>
    </source>
</evidence>
<evidence type="ECO:0000313" key="9">
    <source>
        <dbReference type="EMBL" id="CAF1413712.1"/>
    </source>
</evidence>
<dbReference type="Pfam" id="PF10551">
    <property type="entry name" value="MULE"/>
    <property type="match status" value="1"/>
</dbReference>
<dbReference type="PANTHER" id="PTHR31399">
    <property type="entry name" value="DNA-DIRECTED PRIMASE / POLYMERASE PROTEIN"/>
    <property type="match status" value="1"/>
</dbReference>
<dbReference type="GO" id="GO:0042276">
    <property type="term" value="P:error-prone translesion synthesis"/>
    <property type="evidence" value="ECO:0007669"/>
    <property type="project" value="InterPro"/>
</dbReference>
<dbReference type="OrthoDB" id="93990at2759"/>
<reference evidence="9" key="1">
    <citation type="submission" date="2021-02" db="EMBL/GenBank/DDBJ databases">
        <authorList>
            <person name="Nowell W R."/>
        </authorList>
    </citation>
    <scope>NUCLEOTIDE SEQUENCE</scope>
</reference>
<name>A0A815M6G2_9BILA</name>
<dbReference type="Proteomes" id="UP000663891">
    <property type="component" value="Unassembled WGS sequence"/>
</dbReference>
<comment type="catalytic activity">
    <reaction evidence="7">
        <text>DNA(n) + a 2'-deoxyribonucleoside 5'-triphosphate = DNA(n+1) + diphosphate</text>
        <dbReference type="Rhea" id="RHEA:22508"/>
        <dbReference type="Rhea" id="RHEA-COMP:17339"/>
        <dbReference type="Rhea" id="RHEA-COMP:17340"/>
        <dbReference type="ChEBI" id="CHEBI:33019"/>
        <dbReference type="ChEBI" id="CHEBI:61560"/>
        <dbReference type="ChEBI" id="CHEBI:173112"/>
        <dbReference type="EC" id="2.7.7.7"/>
    </reaction>
    <physiologicalReaction direction="left-to-right" evidence="7">
        <dbReference type="Rhea" id="RHEA:22509"/>
    </physiologicalReaction>
</comment>
<evidence type="ECO:0000256" key="1">
    <source>
        <dbReference type="ARBA" id="ARBA00009762"/>
    </source>
</evidence>
<sequence>MYSIVKTQKKSKAIHFRENFYRLQKTNKNGTNRWVCTKRQCSASLTIKNNTIQAIRGAHNHGNLKRSPSIIKTVTNIREKVCTNVSQPITQIYNEAVSDYRKIHGTAESVPVFDILRSTLYRDRAVVFPKLPTAINELILPENFTKNLYNEKMLFCDKIKQSRLLAFSSLSALKQLAQSTIWNADGTFRTAPKFFSQSYTIHAHDDYSMKPIVFSALPDKFEETYSTVLEALVLYAQTNNVILNPTSILIDFEQAAFNAFKKLFPNANILFCHFHFAKNIMKRLKKLQLYNIGLNDELKKDNVKREIANILSLPLLPPNKITAAFFDTVEVLESINRNFKPFLNYVEKTYIINAKSTSKKISYHFIHANTTILFENNITLGIFIKTVIHFTLSSVIEHKCSFFNVDFNLQKSTIPDLIIFLSPYIDILRVNCTKCYLPNSYIQIAEIAHLIVRNKQNQWTLAIDLNVYSKHQQFRLFDCVKRGENNFLVQSINFPFYNHSTIPYDEVLQQSLITYNINISNLHILYLDNNQFKIKPVNSNNLYPEGTIDLKILNTINKHHNSLFILKSNLISFTKSNDLRLLQGKTINYINVSEEEIQKFTSFVQKLITSDTNHQGYIQSCVRGDYNNQLLFFNIGGNYRFCPKKGSHHQHNSVAILVDTKKLTYTIRCKDSQCNNISLIWNTIE</sequence>
<gene>
    <name evidence="10" type="ORF">OKA104_LOCUS16968</name>
    <name evidence="9" type="ORF">VCS650_LOCUS37277</name>
</gene>
<comment type="similarity">
    <text evidence="1">Belongs to the eukaryotic-type primase small subunit family.</text>
</comment>
<feature type="domain" description="MULE transposase" evidence="8">
    <location>
        <begin position="182"/>
        <end position="279"/>
    </location>
</feature>
<evidence type="ECO:0000313" key="10">
    <source>
        <dbReference type="EMBL" id="CAF3773748.1"/>
    </source>
</evidence>
<keyword evidence="3" id="KW-0548">Nucleotidyltransferase</keyword>
<comment type="catalytic activity">
    <reaction evidence="5">
        <text>ssDNA + n NTP = ssDNA/pppN(pN)n-1 hybrid + (n-1) diphosphate.</text>
        <dbReference type="EC" id="2.7.7.102"/>
    </reaction>
</comment>
<keyword evidence="3" id="KW-0808">Transferase</keyword>
<dbReference type="Proteomes" id="UP000663881">
    <property type="component" value="Unassembled WGS sequence"/>
</dbReference>